<dbReference type="AlphaFoldDB" id="A0AAF0QKD0"/>
<dbReference type="PANTHER" id="PTHR33180:SF31">
    <property type="entry name" value="POLYPROTEIN PROTEIN"/>
    <property type="match status" value="1"/>
</dbReference>
<protein>
    <recommendedName>
        <fullName evidence="1">Putative plant transposon protein domain-containing protein</fullName>
    </recommendedName>
</protein>
<gene>
    <name evidence="2" type="ORF">MTR67_018271</name>
</gene>
<accession>A0AAF0QKD0</accession>
<dbReference type="Proteomes" id="UP001234989">
    <property type="component" value="Chromosome 4"/>
</dbReference>
<organism evidence="2 3">
    <name type="scientific">Solanum verrucosum</name>
    <dbReference type="NCBI Taxonomy" id="315347"/>
    <lineage>
        <taxon>Eukaryota</taxon>
        <taxon>Viridiplantae</taxon>
        <taxon>Streptophyta</taxon>
        <taxon>Embryophyta</taxon>
        <taxon>Tracheophyta</taxon>
        <taxon>Spermatophyta</taxon>
        <taxon>Magnoliopsida</taxon>
        <taxon>eudicotyledons</taxon>
        <taxon>Gunneridae</taxon>
        <taxon>Pentapetalae</taxon>
        <taxon>asterids</taxon>
        <taxon>lamiids</taxon>
        <taxon>Solanales</taxon>
        <taxon>Solanaceae</taxon>
        <taxon>Solanoideae</taxon>
        <taxon>Solaneae</taxon>
        <taxon>Solanum</taxon>
    </lineage>
</organism>
<reference evidence="2" key="1">
    <citation type="submission" date="2023-08" db="EMBL/GenBank/DDBJ databases">
        <title>A de novo genome assembly of Solanum verrucosum Schlechtendal, a Mexican diploid species geographically isolated from the other diploid A-genome species in potato relatives.</title>
        <authorList>
            <person name="Hosaka K."/>
        </authorList>
    </citation>
    <scope>NUCLEOTIDE SEQUENCE</scope>
    <source>
        <tissue evidence="2">Young leaves</tissue>
    </source>
</reference>
<dbReference type="InterPro" id="IPR046796">
    <property type="entry name" value="Transposase_32_dom"/>
</dbReference>
<dbReference type="Pfam" id="PF20167">
    <property type="entry name" value="Transposase_32"/>
    <property type="match status" value="1"/>
</dbReference>
<evidence type="ECO:0000259" key="1">
    <source>
        <dbReference type="Pfam" id="PF20167"/>
    </source>
</evidence>
<feature type="domain" description="Putative plant transposon protein" evidence="1">
    <location>
        <begin position="16"/>
        <end position="176"/>
    </location>
</feature>
<dbReference type="PANTHER" id="PTHR33180">
    <property type="entry name" value="PHOTOSYSTEM II CP43 REACTION CENTER PROTEIN"/>
    <property type="match status" value="1"/>
</dbReference>
<evidence type="ECO:0000313" key="3">
    <source>
        <dbReference type="Proteomes" id="UP001234989"/>
    </source>
</evidence>
<dbReference type="EMBL" id="CP133615">
    <property type="protein sequence ID" value="WMV24886.1"/>
    <property type="molecule type" value="Genomic_DNA"/>
</dbReference>
<evidence type="ECO:0000313" key="2">
    <source>
        <dbReference type="EMBL" id="WMV24886.1"/>
    </source>
</evidence>
<name>A0AAF0QKD0_SOLVR</name>
<sequence length="178" mass="20471">MHDLARIPVPHPPPGQEFYSAYGELVRKEKKKACTFKLVEYVVVRGKKVKCNNTNINEVLGCTINVIHFLVDEIKKKILDYLKGWLEQLISDATPRWIEAGVPIEKNDINVAARYWFGFIYNTLMSSQNESILKHQKASSLGYIMDKDRLNLGLIIEQEMAIRAKHSQTFAPISYPDY</sequence>
<proteinExistence type="predicted"/>
<keyword evidence="3" id="KW-1185">Reference proteome</keyword>